<dbReference type="Proteomes" id="UP000782843">
    <property type="component" value="Unassembled WGS sequence"/>
</dbReference>
<gene>
    <name evidence="3" type="ORF">KC660_01525</name>
</gene>
<dbReference type="AlphaFoldDB" id="A0A955L386"/>
<dbReference type="Gene3D" id="3.30.1370.50">
    <property type="entry name" value="R3H-like domain"/>
    <property type="match status" value="1"/>
</dbReference>
<evidence type="ECO:0000313" key="4">
    <source>
        <dbReference type="Proteomes" id="UP000782843"/>
    </source>
</evidence>
<dbReference type="PROSITE" id="PS50084">
    <property type="entry name" value="KH_TYPE_1"/>
    <property type="match status" value="1"/>
</dbReference>
<dbReference type="PANTHER" id="PTHR35800">
    <property type="entry name" value="PROTEIN JAG"/>
    <property type="match status" value="1"/>
</dbReference>
<dbReference type="SUPFAM" id="SSF82708">
    <property type="entry name" value="R3H domain"/>
    <property type="match status" value="1"/>
</dbReference>
<dbReference type="GO" id="GO:0003723">
    <property type="term" value="F:RNA binding"/>
    <property type="evidence" value="ECO:0007669"/>
    <property type="project" value="UniProtKB-UniRule"/>
</dbReference>
<dbReference type="PANTHER" id="PTHR35800:SF1">
    <property type="entry name" value="RNA-BINDING PROTEIN KHPB"/>
    <property type="match status" value="1"/>
</dbReference>
<organism evidence="3 4">
    <name type="scientific">Candidatus Dojkabacteria bacterium</name>
    <dbReference type="NCBI Taxonomy" id="2099670"/>
    <lineage>
        <taxon>Bacteria</taxon>
        <taxon>Candidatus Dojkabacteria</taxon>
    </lineage>
</organism>
<dbReference type="EMBL" id="JAGQLG010000053">
    <property type="protein sequence ID" value="MCA9382069.1"/>
    <property type="molecule type" value="Genomic_DNA"/>
</dbReference>
<reference evidence="3" key="2">
    <citation type="journal article" date="2021" name="Microbiome">
        <title>Successional dynamics and alternative stable states in a saline activated sludge microbial community over 9 years.</title>
        <authorList>
            <person name="Wang Y."/>
            <person name="Ye J."/>
            <person name="Ju F."/>
            <person name="Liu L."/>
            <person name="Boyd J.A."/>
            <person name="Deng Y."/>
            <person name="Parks D.H."/>
            <person name="Jiang X."/>
            <person name="Yin X."/>
            <person name="Woodcroft B.J."/>
            <person name="Tyson G.W."/>
            <person name="Hugenholtz P."/>
            <person name="Polz M.F."/>
            <person name="Zhang T."/>
        </authorList>
    </citation>
    <scope>NUCLEOTIDE SEQUENCE</scope>
    <source>
        <strain evidence="3">HKST-UBA10</strain>
    </source>
</reference>
<dbReference type="Pfam" id="PF13083">
    <property type="entry name" value="KH_KhpA-B"/>
    <property type="match status" value="1"/>
</dbReference>
<dbReference type="PROSITE" id="PS51061">
    <property type="entry name" value="R3H"/>
    <property type="match status" value="1"/>
</dbReference>
<sequence>MEDKKKVQMVEKTASELLNLMKFDFVPEVELIEDSQGKSYVKLSINSDDVALLIGRGGETLKSIQTILSLIVSREDPDVRVILDINDYQKKKEESLTRMLDYKIQQMRDHNETEIDLFPMEPNQRRVVHEYIATLPGLTSHSEGEGADRRVVITVE</sequence>
<dbReference type="Gene3D" id="3.30.300.20">
    <property type="match status" value="1"/>
</dbReference>
<protein>
    <submittedName>
        <fullName evidence="3">KH domain-containing protein</fullName>
    </submittedName>
</protein>
<evidence type="ECO:0000313" key="3">
    <source>
        <dbReference type="EMBL" id="MCA9382069.1"/>
    </source>
</evidence>
<dbReference type="InterPro" id="IPR038008">
    <property type="entry name" value="Jag_KH"/>
</dbReference>
<reference evidence="3" key="1">
    <citation type="submission" date="2020-04" db="EMBL/GenBank/DDBJ databases">
        <authorList>
            <person name="Zhang T."/>
        </authorList>
    </citation>
    <scope>NUCLEOTIDE SEQUENCE</scope>
    <source>
        <strain evidence="3">HKST-UBA10</strain>
    </source>
</reference>
<feature type="domain" description="R3H" evidence="2">
    <location>
        <begin position="90"/>
        <end position="156"/>
    </location>
</feature>
<dbReference type="Pfam" id="PF01424">
    <property type="entry name" value="R3H"/>
    <property type="match status" value="1"/>
</dbReference>
<name>A0A955L386_9BACT</name>
<comment type="caution">
    <text evidence="3">The sequence shown here is derived from an EMBL/GenBank/DDBJ whole genome shotgun (WGS) entry which is preliminary data.</text>
</comment>
<accession>A0A955L386</accession>
<dbReference type="InterPro" id="IPR036867">
    <property type="entry name" value="R3H_dom_sf"/>
</dbReference>
<evidence type="ECO:0000259" key="2">
    <source>
        <dbReference type="PROSITE" id="PS51061"/>
    </source>
</evidence>
<evidence type="ECO:0000256" key="1">
    <source>
        <dbReference type="PROSITE-ProRule" id="PRU00117"/>
    </source>
</evidence>
<dbReference type="InterPro" id="IPR015946">
    <property type="entry name" value="KH_dom-like_a/b"/>
</dbReference>
<dbReference type="CDD" id="cd02414">
    <property type="entry name" value="KH-II_Jag"/>
    <property type="match status" value="1"/>
</dbReference>
<dbReference type="SMART" id="SM00393">
    <property type="entry name" value="R3H"/>
    <property type="match status" value="1"/>
</dbReference>
<proteinExistence type="predicted"/>
<dbReference type="InterPro" id="IPR001374">
    <property type="entry name" value="R3H_dom"/>
</dbReference>
<dbReference type="InterPro" id="IPR039247">
    <property type="entry name" value="KhpB"/>
</dbReference>
<keyword evidence="1" id="KW-0694">RNA-binding</keyword>